<keyword evidence="2" id="KW-0413">Isomerase</keyword>
<dbReference type="SUPFAM" id="SSF55331">
    <property type="entry name" value="Tautomerase/MIF"/>
    <property type="match status" value="1"/>
</dbReference>
<accession>A0A1R4JVT4</accession>
<evidence type="ECO:0000313" key="4">
    <source>
        <dbReference type="EMBL" id="SJN36088.1"/>
    </source>
</evidence>
<dbReference type="Gene3D" id="3.30.429.10">
    <property type="entry name" value="Macrophage Migration Inhibitory Factor"/>
    <property type="match status" value="1"/>
</dbReference>
<protein>
    <recommendedName>
        <fullName evidence="3">4-oxalocrotonate tautomerase-like domain-containing protein</fullName>
    </recommendedName>
</protein>
<dbReference type="Pfam" id="PF01361">
    <property type="entry name" value="Tautomerase"/>
    <property type="match status" value="1"/>
</dbReference>
<dbReference type="NCBIfam" id="NF002571">
    <property type="entry name" value="PRK02220.1"/>
    <property type="match status" value="1"/>
</dbReference>
<proteinExistence type="inferred from homology"/>
<name>A0A1R4JVT4_9LACT</name>
<dbReference type="PANTHER" id="PTHR35530:SF1">
    <property type="entry name" value="2-HYDROXYMUCONATE TAUTOMERASE"/>
    <property type="match status" value="1"/>
</dbReference>
<dbReference type="AlphaFoldDB" id="A0A1R4JVT4"/>
<sequence length="59" mass="6490">MPIVHIDMIKGRSDEQKKGLVEDIVKAVETHTGAKKDAITVIINDVEKNNIATKGEYQG</sequence>
<feature type="domain" description="4-oxalocrotonate tautomerase-like" evidence="3">
    <location>
        <begin position="2"/>
        <end position="57"/>
    </location>
</feature>
<evidence type="ECO:0000259" key="3">
    <source>
        <dbReference type="Pfam" id="PF01361"/>
    </source>
</evidence>
<dbReference type="PANTHER" id="PTHR35530">
    <property type="entry name" value="TAUTOMERASE-RELATED"/>
    <property type="match status" value="1"/>
</dbReference>
<evidence type="ECO:0000256" key="2">
    <source>
        <dbReference type="ARBA" id="ARBA00023235"/>
    </source>
</evidence>
<dbReference type="InterPro" id="IPR014347">
    <property type="entry name" value="Tautomerase/MIF_sf"/>
</dbReference>
<reference evidence="4 5" key="1">
    <citation type="submission" date="2017-02" db="EMBL/GenBank/DDBJ databases">
        <authorList>
            <person name="Peterson S.W."/>
        </authorList>
    </citation>
    <scope>NUCLEOTIDE SEQUENCE [LARGE SCALE GENOMIC DNA]</scope>
    <source>
        <strain evidence="4 5">42ea</strain>
    </source>
</reference>
<evidence type="ECO:0000256" key="1">
    <source>
        <dbReference type="ARBA" id="ARBA00006723"/>
    </source>
</evidence>
<dbReference type="GeneID" id="96911142"/>
<dbReference type="GO" id="GO:0016853">
    <property type="term" value="F:isomerase activity"/>
    <property type="evidence" value="ECO:0007669"/>
    <property type="project" value="UniProtKB-KW"/>
</dbReference>
<comment type="similarity">
    <text evidence="1">Belongs to the 4-oxalocrotonate tautomerase family.</text>
</comment>
<dbReference type="InterPro" id="IPR004370">
    <property type="entry name" value="4-OT-like_dom"/>
</dbReference>
<organism evidence="4 5">
    <name type="scientific">Marinilactibacillus psychrotolerans 42ea</name>
    <dbReference type="NCBI Taxonomy" id="1255609"/>
    <lineage>
        <taxon>Bacteria</taxon>
        <taxon>Bacillati</taxon>
        <taxon>Bacillota</taxon>
        <taxon>Bacilli</taxon>
        <taxon>Lactobacillales</taxon>
        <taxon>Carnobacteriaceae</taxon>
        <taxon>Marinilactibacillus</taxon>
    </lineage>
</organism>
<dbReference type="Proteomes" id="UP000195611">
    <property type="component" value="Unassembled WGS sequence"/>
</dbReference>
<evidence type="ECO:0000313" key="5">
    <source>
        <dbReference type="Proteomes" id="UP000195611"/>
    </source>
</evidence>
<dbReference type="EMBL" id="FUKW01000094">
    <property type="protein sequence ID" value="SJN36088.1"/>
    <property type="molecule type" value="Genomic_DNA"/>
</dbReference>
<gene>
    <name evidence="4" type="ORF">FM115_07065</name>
</gene>
<dbReference type="RefSeq" id="WP_087058715.1">
    <property type="nucleotide sequence ID" value="NZ_FUKW01000094.1"/>
</dbReference>